<dbReference type="PANTHER" id="PTHR45947:SF14">
    <property type="entry name" value="SLL1723 PROTEIN"/>
    <property type="match status" value="1"/>
</dbReference>
<name>A0A6B3L4M9_9BACT</name>
<dbReference type="EMBL" id="CP066776">
    <property type="protein sequence ID" value="QQL45124.1"/>
    <property type="molecule type" value="Genomic_DNA"/>
</dbReference>
<keyword evidence="4" id="KW-1185">Reference proteome</keyword>
<sequence>MSERPHFAYVFQRFPSFTQTFCVREVLEQLRQGVRLALFSITDTRDEAIQHFPKELVDQVEFLPERDALVDQVKQWKREDKLPKEAVLTLRHWGDQPDKRRVYEAIYVGQRLQQLGVRHVHSHFAGLGARTCWWIRQFYGATFSFTAHANDIFCPEPGSVTLEQLMHDASRVVTVSDFTARYLENEFPQAAARVRRVYNGLDLAPIMNYQAAESVADGGPPLIFSVGRLIEKKGFADLIRACGILKKRGISFRCEIAGDGPLEDELNALRLSEGVEDEVRLVGPKSQDWIIPRLHQTAVFALPCVVEKDGGMDNLPTVIMEAMAASLPVVSTVLAGVPEMVIDGESGYLVDPHDYQKLAERIADVLADPKRGGEMGAAGCERAQALFAKEVTAVELRRSLVSGGLVGVEASWLFGRDGMLGAFCSQLALRGGRLFGQGCPKRQYKD</sequence>
<gene>
    <name evidence="3" type="ORF">G3M56_000615</name>
</gene>
<keyword evidence="3" id="KW-0808">Transferase</keyword>
<dbReference type="InterPro" id="IPR001296">
    <property type="entry name" value="Glyco_trans_1"/>
</dbReference>
<dbReference type="RefSeq" id="WP_164364973.1">
    <property type="nucleotide sequence ID" value="NZ_CP066776.1"/>
</dbReference>
<dbReference type="Pfam" id="PF00534">
    <property type="entry name" value="Glycos_transf_1"/>
    <property type="match status" value="1"/>
</dbReference>
<protein>
    <submittedName>
        <fullName evidence="3">Glycosyltransferase family 4 protein</fullName>
    </submittedName>
</protein>
<dbReference type="InterPro" id="IPR028098">
    <property type="entry name" value="Glyco_trans_4-like_N"/>
</dbReference>
<feature type="domain" description="Glycosyl transferase family 1" evidence="1">
    <location>
        <begin position="213"/>
        <end position="378"/>
    </location>
</feature>
<evidence type="ECO:0000313" key="4">
    <source>
        <dbReference type="Proteomes" id="UP000475117"/>
    </source>
</evidence>
<accession>A0A6B3L4M9</accession>
<dbReference type="Pfam" id="PF13439">
    <property type="entry name" value="Glyco_transf_4"/>
    <property type="match status" value="1"/>
</dbReference>
<dbReference type="KEGG" id="soa:G3M56_000615"/>
<dbReference type="CDD" id="cd03801">
    <property type="entry name" value="GT4_PimA-like"/>
    <property type="match status" value="1"/>
</dbReference>
<dbReference type="SUPFAM" id="SSF53756">
    <property type="entry name" value="UDP-Glycosyltransferase/glycogen phosphorylase"/>
    <property type="match status" value="1"/>
</dbReference>
<dbReference type="InterPro" id="IPR050194">
    <property type="entry name" value="Glycosyltransferase_grp1"/>
</dbReference>
<dbReference type="PANTHER" id="PTHR45947">
    <property type="entry name" value="SULFOQUINOVOSYL TRANSFERASE SQD2"/>
    <property type="match status" value="1"/>
</dbReference>
<feature type="domain" description="Glycosyltransferase subfamily 4-like N-terminal" evidence="2">
    <location>
        <begin position="90"/>
        <end position="204"/>
    </location>
</feature>
<reference evidence="3 4" key="1">
    <citation type="submission" date="2020-12" db="EMBL/GenBank/DDBJ databases">
        <title>Sulforoseuscoccus oceanibium gen. nov., sp. nov., a representative of the phylum Verrucomicrobia with special cytoplasmic membrane, and proposal of Sulforoseuscoccusaceae fam. nov.</title>
        <authorList>
            <person name="Xi F."/>
        </authorList>
    </citation>
    <scope>NUCLEOTIDE SEQUENCE [LARGE SCALE GENOMIC DNA]</scope>
    <source>
        <strain evidence="3 4">T37</strain>
    </source>
</reference>
<evidence type="ECO:0000259" key="1">
    <source>
        <dbReference type="Pfam" id="PF00534"/>
    </source>
</evidence>
<evidence type="ECO:0000313" key="3">
    <source>
        <dbReference type="EMBL" id="QQL45124.1"/>
    </source>
</evidence>
<proteinExistence type="predicted"/>
<dbReference type="Gene3D" id="3.40.50.2000">
    <property type="entry name" value="Glycogen Phosphorylase B"/>
    <property type="match status" value="2"/>
</dbReference>
<organism evidence="3 4">
    <name type="scientific">Sulfuriroseicoccus oceanibius</name>
    <dbReference type="NCBI Taxonomy" id="2707525"/>
    <lineage>
        <taxon>Bacteria</taxon>
        <taxon>Pseudomonadati</taxon>
        <taxon>Verrucomicrobiota</taxon>
        <taxon>Verrucomicrobiia</taxon>
        <taxon>Verrucomicrobiales</taxon>
        <taxon>Verrucomicrobiaceae</taxon>
        <taxon>Sulfuriroseicoccus</taxon>
    </lineage>
</organism>
<dbReference type="GO" id="GO:0016757">
    <property type="term" value="F:glycosyltransferase activity"/>
    <property type="evidence" value="ECO:0007669"/>
    <property type="project" value="InterPro"/>
</dbReference>
<dbReference type="Proteomes" id="UP000475117">
    <property type="component" value="Chromosome"/>
</dbReference>
<evidence type="ECO:0000259" key="2">
    <source>
        <dbReference type="Pfam" id="PF13439"/>
    </source>
</evidence>
<dbReference type="AlphaFoldDB" id="A0A6B3L4M9"/>